<evidence type="ECO:0000259" key="12">
    <source>
        <dbReference type="SMART" id="SM00845"/>
    </source>
</evidence>
<dbReference type="NCBIfam" id="NF004014">
    <property type="entry name" value="PRK05477.1-4"/>
    <property type="match status" value="1"/>
</dbReference>
<evidence type="ECO:0000256" key="3">
    <source>
        <dbReference type="ARBA" id="ARBA00016923"/>
    </source>
</evidence>
<evidence type="ECO:0000256" key="6">
    <source>
        <dbReference type="ARBA" id="ARBA00022840"/>
    </source>
</evidence>
<keyword evidence="7 11" id="KW-0648">Protein biosynthesis</keyword>
<dbReference type="GO" id="GO:0070681">
    <property type="term" value="P:glutaminyl-tRNAGln biosynthesis via transamidation"/>
    <property type="evidence" value="ECO:0007669"/>
    <property type="project" value="TreeGrafter"/>
</dbReference>
<evidence type="ECO:0000256" key="1">
    <source>
        <dbReference type="ARBA" id="ARBA00005306"/>
    </source>
</evidence>
<dbReference type="EC" id="6.3.5.-" evidence="11"/>
<dbReference type="GO" id="GO:0050567">
    <property type="term" value="F:glutaminyl-tRNA synthase (glutamine-hydrolyzing) activity"/>
    <property type="evidence" value="ECO:0007669"/>
    <property type="project" value="UniProtKB-UniRule"/>
</dbReference>
<dbReference type="InterPro" id="IPR023168">
    <property type="entry name" value="GatB_Yqey_C_2"/>
</dbReference>
<evidence type="ECO:0000313" key="14">
    <source>
        <dbReference type="Proteomes" id="UP000325004"/>
    </source>
</evidence>
<dbReference type="EMBL" id="CP043316">
    <property type="protein sequence ID" value="QEK38426.1"/>
    <property type="molecule type" value="Genomic_DNA"/>
</dbReference>
<reference evidence="13 14" key="1">
    <citation type="submission" date="2019-08" db="EMBL/GenBank/DDBJ databases">
        <title>Highly reduced genomes of protist endosymbionts show evolutionary convergence.</title>
        <authorList>
            <person name="George E."/>
            <person name="Husnik F."/>
            <person name="Tashyreva D."/>
            <person name="Prokopchuk G."/>
            <person name="Horak A."/>
            <person name="Kwong W.K."/>
            <person name="Lukes J."/>
            <person name="Keeling P.J."/>
        </authorList>
    </citation>
    <scope>NUCLEOTIDE SEQUENCE [LARGE SCALE GENOMIC DNA]</scope>
    <source>
        <strain evidence="13">1604LC</strain>
    </source>
</reference>
<evidence type="ECO:0000256" key="2">
    <source>
        <dbReference type="ARBA" id="ARBA00011123"/>
    </source>
</evidence>
<dbReference type="RefSeq" id="WP_148971542.1">
    <property type="nucleotide sequence ID" value="NZ_CP043316.1"/>
</dbReference>
<evidence type="ECO:0000256" key="11">
    <source>
        <dbReference type="HAMAP-Rule" id="MF_00121"/>
    </source>
</evidence>
<dbReference type="InterPro" id="IPR017959">
    <property type="entry name" value="Asn/Gln-tRNA_amidoTrfase_suB/E"/>
</dbReference>
<dbReference type="Pfam" id="PF02637">
    <property type="entry name" value="GatB_Yqey"/>
    <property type="match status" value="1"/>
</dbReference>
<feature type="domain" description="Asn/Gln amidotransferase" evidence="12">
    <location>
        <begin position="333"/>
        <end position="478"/>
    </location>
</feature>
<dbReference type="PANTHER" id="PTHR11659:SF0">
    <property type="entry name" value="GLUTAMYL-TRNA(GLN) AMIDOTRANSFERASE SUBUNIT B, MITOCHONDRIAL"/>
    <property type="match status" value="1"/>
</dbReference>
<dbReference type="AlphaFoldDB" id="A0A5C0UEB0"/>
<dbReference type="OrthoDB" id="9804078at2"/>
<dbReference type="PANTHER" id="PTHR11659">
    <property type="entry name" value="GLUTAMYL-TRNA GLN AMIDOTRANSFERASE SUBUNIT B MITOCHONDRIAL AND PROKARYOTIC PET112-RELATED"/>
    <property type="match status" value="1"/>
</dbReference>
<dbReference type="SUPFAM" id="SSF89095">
    <property type="entry name" value="GatB/YqeY motif"/>
    <property type="match status" value="1"/>
</dbReference>
<dbReference type="GO" id="GO:0030956">
    <property type="term" value="C:glutamyl-tRNA(Gln) amidotransferase complex"/>
    <property type="evidence" value="ECO:0007669"/>
    <property type="project" value="TreeGrafter"/>
</dbReference>
<comment type="catalytic activity">
    <reaction evidence="10 11">
        <text>L-glutamyl-tRNA(Gln) + L-glutamine + ATP + H2O = L-glutaminyl-tRNA(Gln) + L-glutamate + ADP + phosphate + H(+)</text>
        <dbReference type="Rhea" id="RHEA:17521"/>
        <dbReference type="Rhea" id="RHEA-COMP:9681"/>
        <dbReference type="Rhea" id="RHEA-COMP:9684"/>
        <dbReference type="ChEBI" id="CHEBI:15377"/>
        <dbReference type="ChEBI" id="CHEBI:15378"/>
        <dbReference type="ChEBI" id="CHEBI:29985"/>
        <dbReference type="ChEBI" id="CHEBI:30616"/>
        <dbReference type="ChEBI" id="CHEBI:43474"/>
        <dbReference type="ChEBI" id="CHEBI:58359"/>
        <dbReference type="ChEBI" id="CHEBI:78520"/>
        <dbReference type="ChEBI" id="CHEBI:78521"/>
        <dbReference type="ChEBI" id="CHEBI:456216"/>
    </reaction>
</comment>
<dbReference type="PROSITE" id="PS01234">
    <property type="entry name" value="GATB"/>
    <property type="match status" value="1"/>
</dbReference>
<evidence type="ECO:0000256" key="9">
    <source>
        <dbReference type="ARBA" id="ARBA00047380"/>
    </source>
</evidence>
<dbReference type="Pfam" id="PF02934">
    <property type="entry name" value="GatB_N"/>
    <property type="match status" value="1"/>
</dbReference>
<dbReference type="GO" id="GO:0050566">
    <property type="term" value="F:asparaginyl-tRNA synthase (glutamine-hydrolyzing) activity"/>
    <property type="evidence" value="ECO:0007669"/>
    <property type="project" value="RHEA"/>
</dbReference>
<proteinExistence type="inferred from homology"/>
<evidence type="ECO:0000256" key="4">
    <source>
        <dbReference type="ARBA" id="ARBA00022598"/>
    </source>
</evidence>
<comment type="catalytic activity">
    <reaction evidence="9 11">
        <text>L-aspartyl-tRNA(Asn) + L-glutamine + ATP + H2O = L-asparaginyl-tRNA(Asn) + L-glutamate + ADP + phosphate + 2 H(+)</text>
        <dbReference type="Rhea" id="RHEA:14513"/>
        <dbReference type="Rhea" id="RHEA-COMP:9674"/>
        <dbReference type="Rhea" id="RHEA-COMP:9677"/>
        <dbReference type="ChEBI" id="CHEBI:15377"/>
        <dbReference type="ChEBI" id="CHEBI:15378"/>
        <dbReference type="ChEBI" id="CHEBI:29985"/>
        <dbReference type="ChEBI" id="CHEBI:30616"/>
        <dbReference type="ChEBI" id="CHEBI:43474"/>
        <dbReference type="ChEBI" id="CHEBI:58359"/>
        <dbReference type="ChEBI" id="CHEBI:78515"/>
        <dbReference type="ChEBI" id="CHEBI:78516"/>
        <dbReference type="ChEBI" id="CHEBI:456216"/>
    </reaction>
</comment>
<dbReference type="InterPro" id="IPR006075">
    <property type="entry name" value="Asn/Gln-tRNA_Trfase_suB/E_cat"/>
</dbReference>
<keyword evidence="4 11" id="KW-0436">Ligase</keyword>
<dbReference type="InterPro" id="IPR004413">
    <property type="entry name" value="GatB"/>
</dbReference>
<keyword evidence="14" id="KW-1185">Reference proteome</keyword>
<dbReference type="KEGG" id="cpri:FZC34_00635"/>
<dbReference type="InterPro" id="IPR014746">
    <property type="entry name" value="Gln_synth/guanido_kin_cat_dom"/>
</dbReference>
<dbReference type="NCBIfam" id="NF004012">
    <property type="entry name" value="PRK05477.1-2"/>
    <property type="match status" value="1"/>
</dbReference>
<keyword evidence="5 11" id="KW-0547">Nucleotide-binding</keyword>
<dbReference type="NCBIfam" id="TIGR00133">
    <property type="entry name" value="gatB"/>
    <property type="match status" value="1"/>
</dbReference>
<comment type="subunit">
    <text evidence="2 11">Heterotrimer of A, B and C subunits.</text>
</comment>
<dbReference type="GO" id="GO:0005524">
    <property type="term" value="F:ATP binding"/>
    <property type="evidence" value="ECO:0007669"/>
    <property type="project" value="UniProtKB-KW"/>
</dbReference>
<evidence type="ECO:0000256" key="5">
    <source>
        <dbReference type="ARBA" id="ARBA00022741"/>
    </source>
</evidence>
<keyword evidence="6 11" id="KW-0067">ATP-binding</keyword>
<dbReference type="Gene3D" id="1.10.10.410">
    <property type="match status" value="1"/>
</dbReference>
<evidence type="ECO:0000256" key="10">
    <source>
        <dbReference type="ARBA" id="ARBA00047913"/>
    </source>
</evidence>
<dbReference type="SMART" id="SM00845">
    <property type="entry name" value="GatB_Yqey"/>
    <property type="match status" value="1"/>
</dbReference>
<dbReference type="InterPro" id="IPR017958">
    <property type="entry name" value="Gln-tRNA_amidoTrfase_suB_CS"/>
</dbReference>
<comment type="function">
    <text evidence="8 11">Allows the formation of correctly charged Asn-tRNA(Asn) or Gln-tRNA(Gln) through the transamidation of misacylated Asp-tRNA(Asn) or Glu-tRNA(Gln) in organisms which lack either or both of asparaginyl-tRNA or glutaminyl-tRNA synthetases. The reaction takes place in the presence of glutamine and ATP through an activated phospho-Asp-tRNA(Asn) or phospho-Glu-tRNA(Gln).</text>
</comment>
<protein>
    <recommendedName>
        <fullName evidence="3 11">Aspartyl/glutamyl-tRNA(Asn/Gln) amidotransferase subunit B</fullName>
        <shortName evidence="11">Asp/Glu-ADT subunit B</shortName>
        <ecNumber evidence="11">6.3.5.-</ecNumber>
    </recommendedName>
</protein>
<sequence length="482" mass="54988">MNQINKDHGKAINNKWEMVIGLEIHAQVSTKSKLFSKASTEYNAPNTCVDYIDLGLPGALPILNEECINKAIKSGLALNMTINKRSEFDRKHYFYPDLPLGYQITQFYHPITENGHIPIWIDQDLKNIRINRIHLETDAGKSIHKRNKTYIDLNRCGIPLMEIVTEPDLRNEDEVATFFRILQSTLRRIGTCDGNMEKGQMRADVNISLRKSGEEFGTRVEIKNLNSVNFMKKAILFEYKRQSEILESGGEIVQETRLFNEATGETIHMRNKEDAADYRYMPDPDLPPVILNDTQINQIKDSNLPYEVCQNIAKLGVSFQDAWIIAEDPYLTKLFESSAKSLEKNDKVILFKWVIGDVISYIKKNPNIEINPNYLRDLIVEVSKGNISGKAAKEVLIDFIEQDISPLEIIKKKGLAQINSADAIKQIVHDVIQNCQKEVESYKNGNENLKQFFVGQVIKATKGKANPKITQEEVLKYLANLK</sequence>
<dbReference type="InterPro" id="IPR003789">
    <property type="entry name" value="Asn/Gln_tRNA_amidoTrase-B-like"/>
</dbReference>
<dbReference type="GO" id="GO:0006412">
    <property type="term" value="P:translation"/>
    <property type="evidence" value="ECO:0007669"/>
    <property type="project" value="UniProtKB-UniRule"/>
</dbReference>
<dbReference type="FunFam" id="1.10.10.410:FF:000001">
    <property type="entry name" value="Aspartyl/glutamyl-tRNA(Asn/Gln) amidotransferase subunit B"/>
    <property type="match status" value="1"/>
</dbReference>
<dbReference type="GO" id="GO:0016740">
    <property type="term" value="F:transferase activity"/>
    <property type="evidence" value="ECO:0007669"/>
    <property type="project" value="UniProtKB-KW"/>
</dbReference>
<evidence type="ECO:0000256" key="8">
    <source>
        <dbReference type="ARBA" id="ARBA00024799"/>
    </source>
</evidence>
<dbReference type="SUPFAM" id="SSF55931">
    <property type="entry name" value="Glutamine synthetase/guanido kinase"/>
    <property type="match status" value="1"/>
</dbReference>
<dbReference type="Proteomes" id="UP000325004">
    <property type="component" value="Chromosome"/>
</dbReference>
<dbReference type="HAMAP" id="MF_00121">
    <property type="entry name" value="GatB"/>
    <property type="match status" value="1"/>
</dbReference>
<evidence type="ECO:0000313" key="13">
    <source>
        <dbReference type="EMBL" id="QEK38426.1"/>
    </source>
</evidence>
<name>A0A5C0UEB0_9PROT</name>
<keyword evidence="13" id="KW-0808">Transferase</keyword>
<gene>
    <name evidence="11 13" type="primary">gatB</name>
    <name evidence="13" type="ORF">FZC34_00635</name>
</gene>
<comment type="similarity">
    <text evidence="1 11">Belongs to the GatB/GatE family. GatB subfamily.</text>
</comment>
<organism evidence="13 14">
    <name type="scientific">Candidatus Cytomitobacter primus</name>
    <dbReference type="NCBI Taxonomy" id="2066024"/>
    <lineage>
        <taxon>Bacteria</taxon>
        <taxon>Pseudomonadati</taxon>
        <taxon>Pseudomonadota</taxon>
        <taxon>Alphaproteobacteria</taxon>
        <taxon>Holosporales</taxon>
        <taxon>Holosporaceae</taxon>
        <taxon>Candidatus Cytomitobacter</taxon>
    </lineage>
</organism>
<accession>A0A5C0UEB0</accession>
<dbReference type="InterPro" id="IPR018027">
    <property type="entry name" value="Asn/Gln_amidotransferase"/>
</dbReference>
<evidence type="ECO:0000256" key="7">
    <source>
        <dbReference type="ARBA" id="ARBA00022917"/>
    </source>
</evidence>